<proteinExistence type="predicted"/>
<sequence>MGSQPTQQQASADKLSGVTTAGECDCQVPDESPIAMIAYVTFLVSRRLVAGSKPLVLYFFARKAKLPPQFRQPKPGNSELQPQE</sequence>
<evidence type="ECO:0000313" key="2">
    <source>
        <dbReference type="Proteomes" id="UP000001887"/>
    </source>
</evidence>
<dbReference type="AlphaFoldDB" id="D2QY82"/>
<reference evidence="1 2" key="1">
    <citation type="journal article" date="2009" name="Stand. Genomic Sci.">
        <title>Complete genome sequence of Pirellula staleyi type strain (ATCC 27377).</title>
        <authorList>
            <person name="Clum A."/>
            <person name="Tindall B.J."/>
            <person name="Sikorski J."/>
            <person name="Ivanova N."/>
            <person name="Mavrommatis K."/>
            <person name="Lucas S."/>
            <person name="Glavina del Rio T."/>
            <person name="Nolan M."/>
            <person name="Chen F."/>
            <person name="Tice H."/>
            <person name="Pitluck S."/>
            <person name="Cheng J.F."/>
            <person name="Chertkov O."/>
            <person name="Brettin T."/>
            <person name="Han C."/>
            <person name="Detter J.C."/>
            <person name="Kuske C."/>
            <person name="Bruce D."/>
            <person name="Goodwin L."/>
            <person name="Ovchinikova G."/>
            <person name="Pati A."/>
            <person name="Mikhailova N."/>
            <person name="Chen A."/>
            <person name="Palaniappan K."/>
            <person name="Land M."/>
            <person name="Hauser L."/>
            <person name="Chang Y.J."/>
            <person name="Jeffries C.D."/>
            <person name="Chain P."/>
            <person name="Rohde M."/>
            <person name="Goker M."/>
            <person name="Bristow J."/>
            <person name="Eisen J.A."/>
            <person name="Markowitz V."/>
            <person name="Hugenholtz P."/>
            <person name="Kyrpides N.C."/>
            <person name="Klenk H.P."/>
            <person name="Lapidus A."/>
        </authorList>
    </citation>
    <scope>NUCLEOTIDE SEQUENCE [LARGE SCALE GENOMIC DNA]</scope>
    <source>
        <strain evidence="2">ATCC 27377 / DSM 6068 / ICPB 4128</strain>
    </source>
</reference>
<protein>
    <submittedName>
        <fullName evidence="1">Uncharacterized protein</fullName>
    </submittedName>
</protein>
<organism evidence="1 2">
    <name type="scientific">Pirellula staleyi (strain ATCC 27377 / DSM 6068 / ICPB 4128)</name>
    <name type="common">Pirella staleyi</name>
    <dbReference type="NCBI Taxonomy" id="530564"/>
    <lineage>
        <taxon>Bacteria</taxon>
        <taxon>Pseudomonadati</taxon>
        <taxon>Planctomycetota</taxon>
        <taxon>Planctomycetia</taxon>
        <taxon>Pirellulales</taxon>
        <taxon>Pirellulaceae</taxon>
        <taxon>Pirellula</taxon>
    </lineage>
</organism>
<dbReference type="EMBL" id="CP001848">
    <property type="protein sequence ID" value="ADB16296.1"/>
    <property type="molecule type" value="Genomic_DNA"/>
</dbReference>
<dbReference type="STRING" id="530564.Psta_1621"/>
<dbReference type="HOGENOM" id="CLU_2524645_0_0_0"/>
<dbReference type="Proteomes" id="UP000001887">
    <property type="component" value="Chromosome"/>
</dbReference>
<keyword evidence="2" id="KW-1185">Reference proteome</keyword>
<name>D2QY82_PIRSD</name>
<evidence type="ECO:0000313" key="1">
    <source>
        <dbReference type="EMBL" id="ADB16296.1"/>
    </source>
</evidence>
<gene>
    <name evidence="1" type="ordered locus">Psta_1621</name>
</gene>
<accession>D2QY82</accession>
<dbReference type="KEGG" id="psl:Psta_1621"/>